<proteinExistence type="predicted"/>
<evidence type="ECO:0000313" key="7">
    <source>
        <dbReference type="Proteomes" id="UP000095495"/>
    </source>
</evidence>
<keyword evidence="1" id="KW-0472">Membrane</keyword>
<dbReference type="EMBL" id="CVRR01000005">
    <property type="protein sequence ID" value="CRL32975.1"/>
    <property type="molecule type" value="Genomic_DNA"/>
</dbReference>
<evidence type="ECO:0000259" key="2">
    <source>
        <dbReference type="PROSITE" id="PS51385"/>
    </source>
</evidence>
<dbReference type="OrthoDB" id="2065779at2"/>
<evidence type="ECO:0000256" key="1">
    <source>
        <dbReference type="SAM" id="Phobius"/>
    </source>
</evidence>
<dbReference type="Proteomes" id="UP000095495">
    <property type="component" value="Unassembled WGS sequence"/>
</dbReference>
<protein>
    <recommendedName>
        <fullName evidence="2">YjeF N-terminal domain-containing protein</fullName>
    </recommendedName>
</protein>
<accession>A0A0M6WB69</accession>
<reference evidence="3" key="1">
    <citation type="submission" date="2015-05" db="EMBL/GenBank/DDBJ databases">
        <authorList>
            <person name="Wang D.B."/>
            <person name="Wang M."/>
        </authorList>
    </citation>
    <scope>NUCLEOTIDE SEQUENCE [LARGE SCALE GENOMIC DNA]</scope>
    <source>
        <strain evidence="3">M72</strain>
    </source>
</reference>
<keyword evidence="1" id="KW-1133">Transmembrane helix</keyword>
<dbReference type="STRING" id="301302.ERS852420_02540"/>
<evidence type="ECO:0000313" key="3">
    <source>
        <dbReference type="EMBL" id="CRL32975.1"/>
    </source>
</evidence>
<dbReference type="AlphaFoldDB" id="A0A0M6WB69"/>
<reference evidence="6" key="2">
    <citation type="submission" date="2015-05" db="EMBL/GenBank/DDBJ databases">
        <authorList>
            <consortium name="Pathogen Informatics"/>
        </authorList>
    </citation>
    <scope>NUCLEOTIDE SEQUENCE [LARGE SCALE GENOMIC DNA]</scope>
    <source>
        <strain evidence="4 7">2789STDY5608863</strain>
        <strain evidence="6">M72</strain>
    </source>
</reference>
<dbReference type="RefSeq" id="WP_055067122.1">
    <property type="nucleotide sequence ID" value="NZ_CP173697.1"/>
</dbReference>
<dbReference type="Proteomes" id="UP000049979">
    <property type="component" value="Unassembled WGS sequence"/>
</dbReference>
<feature type="transmembrane region" description="Helical" evidence="1">
    <location>
        <begin position="12"/>
        <end position="31"/>
    </location>
</feature>
<gene>
    <name evidence="4" type="ORF">ERS852420_02540</name>
    <name evidence="5" type="ORF">GMD30_01295</name>
    <name evidence="3" type="ORF">M72_00921</name>
</gene>
<reference evidence="5 8" key="3">
    <citation type="journal article" date="2019" name="Nat. Med.">
        <title>A library of human gut bacterial isolates paired with longitudinal multiomics data enables mechanistic microbiome research.</title>
        <authorList>
            <person name="Poyet M."/>
            <person name="Groussin M."/>
            <person name="Gibbons S.M."/>
            <person name="Avila-Pacheco J."/>
            <person name="Jiang X."/>
            <person name="Kearney S.M."/>
            <person name="Perrotta A.R."/>
            <person name="Berdy B."/>
            <person name="Zhao S."/>
            <person name="Lieberman T.D."/>
            <person name="Swanson P.K."/>
            <person name="Smith M."/>
            <person name="Roesemann S."/>
            <person name="Alexander J.E."/>
            <person name="Rich S.A."/>
            <person name="Livny J."/>
            <person name="Vlamakis H."/>
            <person name="Clish C."/>
            <person name="Bullock K."/>
            <person name="Deik A."/>
            <person name="Scott J."/>
            <person name="Pierce K.A."/>
            <person name="Xavier R.J."/>
            <person name="Alm E.J."/>
        </authorList>
    </citation>
    <scope>NUCLEOTIDE SEQUENCE [LARGE SCALE GENOMIC DNA]</scope>
    <source>
        <strain evidence="5 8">BIOML-A1</strain>
    </source>
</reference>
<dbReference type="Proteomes" id="UP000446657">
    <property type="component" value="Unassembled WGS sequence"/>
</dbReference>
<keyword evidence="1" id="KW-0812">Transmembrane</keyword>
<evidence type="ECO:0000313" key="5">
    <source>
        <dbReference type="EMBL" id="MTR80365.1"/>
    </source>
</evidence>
<organism evidence="3 6">
    <name type="scientific">Roseburia faecis</name>
    <dbReference type="NCBI Taxonomy" id="301302"/>
    <lineage>
        <taxon>Bacteria</taxon>
        <taxon>Bacillati</taxon>
        <taxon>Bacillota</taxon>
        <taxon>Clostridia</taxon>
        <taxon>Lachnospirales</taxon>
        <taxon>Lachnospiraceae</taxon>
        <taxon>Roseburia</taxon>
    </lineage>
</organism>
<sequence>MKEIFQEYGGILITVVAILAVILVITAVVGTDTSGPIGSAFQTLVKNFIDQANKNTGLPTP</sequence>
<keyword evidence="6" id="KW-1185">Reference proteome</keyword>
<dbReference type="InterPro" id="IPR004443">
    <property type="entry name" value="YjeF_N_dom"/>
</dbReference>
<evidence type="ECO:0000313" key="4">
    <source>
        <dbReference type="EMBL" id="CUN07528.1"/>
    </source>
</evidence>
<feature type="domain" description="YjeF N-terminal" evidence="2">
    <location>
        <begin position="1"/>
        <end position="61"/>
    </location>
</feature>
<dbReference type="EMBL" id="CYXV01000011">
    <property type="protein sequence ID" value="CUN07528.1"/>
    <property type="molecule type" value="Genomic_DNA"/>
</dbReference>
<dbReference type="EMBL" id="WNAL01000002">
    <property type="protein sequence ID" value="MTR80365.1"/>
    <property type="molecule type" value="Genomic_DNA"/>
</dbReference>
<evidence type="ECO:0000313" key="6">
    <source>
        <dbReference type="Proteomes" id="UP000049979"/>
    </source>
</evidence>
<dbReference type="GeneID" id="99746990"/>
<dbReference type="PROSITE" id="PS51385">
    <property type="entry name" value="YJEF_N"/>
    <property type="match status" value="1"/>
</dbReference>
<name>A0A0M6WB69_9FIRM</name>
<evidence type="ECO:0000313" key="8">
    <source>
        <dbReference type="Proteomes" id="UP000446657"/>
    </source>
</evidence>